<name>A0ABV2L625_9HYPH</name>
<feature type="transmembrane region" description="Helical" evidence="1">
    <location>
        <begin position="129"/>
        <end position="150"/>
    </location>
</feature>
<feature type="transmembrane region" description="Helical" evidence="1">
    <location>
        <begin position="171"/>
        <end position="189"/>
    </location>
</feature>
<protein>
    <submittedName>
        <fullName evidence="2">Uncharacterized protein</fullName>
    </submittedName>
</protein>
<evidence type="ECO:0000313" key="3">
    <source>
        <dbReference type="Proteomes" id="UP001549145"/>
    </source>
</evidence>
<accession>A0ABV2L625</accession>
<dbReference type="EMBL" id="JBEPMM010000007">
    <property type="protein sequence ID" value="MET3693279.1"/>
    <property type="molecule type" value="Genomic_DNA"/>
</dbReference>
<keyword evidence="1" id="KW-1133">Transmembrane helix</keyword>
<evidence type="ECO:0000313" key="2">
    <source>
        <dbReference type="EMBL" id="MET3693279.1"/>
    </source>
</evidence>
<feature type="transmembrane region" description="Helical" evidence="1">
    <location>
        <begin position="53"/>
        <end position="70"/>
    </location>
</feature>
<reference evidence="2 3" key="1">
    <citation type="submission" date="2024-06" db="EMBL/GenBank/DDBJ databases">
        <title>Genomic Encyclopedia of Type Strains, Phase IV (KMG-IV): sequencing the most valuable type-strain genomes for metagenomic binning, comparative biology and taxonomic classification.</title>
        <authorList>
            <person name="Goeker M."/>
        </authorList>
    </citation>
    <scope>NUCLEOTIDE SEQUENCE [LARGE SCALE GENOMIC DNA]</scope>
    <source>
        <strain evidence="2 3">DSM 21331</strain>
    </source>
</reference>
<proteinExistence type="predicted"/>
<gene>
    <name evidence="2" type="ORF">ABID43_002826</name>
</gene>
<organism evidence="2 3">
    <name type="scientific">Methylobacterium goesingense</name>
    <dbReference type="NCBI Taxonomy" id="243690"/>
    <lineage>
        <taxon>Bacteria</taxon>
        <taxon>Pseudomonadati</taxon>
        <taxon>Pseudomonadota</taxon>
        <taxon>Alphaproteobacteria</taxon>
        <taxon>Hyphomicrobiales</taxon>
        <taxon>Methylobacteriaceae</taxon>
        <taxon>Methylobacterium</taxon>
    </lineage>
</organism>
<keyword evidence="3" id="KW-1185">Reference proteome</keyword>
<comment type="caution">
    <text evidence="2">The sequence shown here is derived from an EMBL/GenBank/DDBJ whole genome shotgun (WGS) entry which is preliminary data.</text>
</comment>
<sequence length="237" mass="25031">MPETMRAALAAALPACRDLGSATTLAGLVVLAKMALRAVLVDPTEPARFQEDVFLVDLACTILLAPYWMAMFRRMLGGGGSLPEIVTGRAGPFQAFLALELFWLLVGGLLDRSFSPGGVGQGQVMLGLAAWACILALQIWTSMLAPALAVGAPEATLRGVVAMTRGSAARIGVMLVALIMPLGLFGRMLTEPERAGADMPAPVLALRIFASSLIEMALLVLVTALLAETYRRLRPQT</sequence>
<dbReference type="Proteomes" id="UP001549145">
    <property type="component" value="Unassembled WGS sequence"/>
</dbReference>
<dbReference type="RefSeq" id="WP_238280186.1">
    <property type="nucleotide sequence ID" value="NZ_BPQL01000080.1"/>
</dbReference>
<keyword evidence="1" id="KW-0472">Membrane</keyword>
<feature type="transmembrane region" description="Helical" evidence="1">
    <location>
        <begin position="204"/>
        <end position="227"/>
    </location>
</feature>
<evidence type="ECO:0000256" key="1">
    <source>
        <dbReference type="SAM" id="Phobius"/>
    </source>
</evidence>
<keyword evidence="1" id="KW-0812">Transmembrane</keyword>